<evidence type="ECO:0000313" key="1">
    <source>
        <dbReference type="EMBL" id="KAL0106039.1"/>
    </source>
</evidence>
<dbReference type="Proteomes" id="UP001430953">
    <property type="component" value="Unassembled WGS sequence"/>
</dbReference>
<keyword evidence="2" id="KW-1185">Reference proteome</keyword>
<name>A0AAW2EUD0_9HYME</name>
<sequence>MQVNVAGVLPWISPPRRRYGSDRLAFRFVLREAGEMVKGTQRRERGKGERNGGLNFGSLGERVRVVKPVRPDRATFEIRTGPAPCGKPAAIKRANGIIKLYYIIYYSCIFYPRAVLKVSMEHVNRQHR</sequence>
<proteinExistence type="predicted"/>
<comment type="caution">
    <text evidence="1">The sequence shown here is derived from an EMBL/GenBank/DDBJ whole genome shotgun (WGS) entry which is preliminary data.</text>
</comment>
<dbReference type="AlphaFoldDB" id="A0AAW2EUD0"/>
<accession>A0AAW2EUD0</accession>
<organism evidence="1 2">
    <name type="scientific">Cardiocondyla obscurior</name>
    <dbReference type="NCBI Taxonomy" id="286306"/>
    <lineage>
        <taxon>Eukaryota</taxon>
        <taxon>Metazoa</taxon>
        <taxon>Ecdysozoa</taxon>
        <taxon>Arthropoda</taxon>
        <taxon>Hexapoda</taxon>
        <taxon>Insecta</taxon>
        <taxon>Pterygota</taxon>
        <taxon>Neoptera</taxon>
        <taxon>Endopterygota</taxon>
        <taxon>Hymenoptera</taxon>
        <taxon>Apocrita</taxon>
        <taxon>Aculeata</taxon>
        <taxon>Formicoidea</taxon>
        <taxon>Formicidae</taxon>
        <taxon>Myrmicinae</taxon>
        <taxon>Cardiocondyla</taxon>
    </lineage>
</organism>
<protein>
    <submittedName>
        <fullName evidence="1">Uncharacterized protein</fullName>
    </submittedName>
</protein>
<dbReference type="EMBL" id="JADYXP020000018">
    <property type="protein sequence ID" value="KAL0106039.1"/>
    <property type="molecule type" value="Genomic_DNA"/>
</dbReference>
<evidence type="ECO:0000313" key="2">
    <source>
        <dbReference type="Proteomes" id="UP001430953"/>
    </source>
</evidence>
<gene>
    <name evidence="1" type="ORF">PUN28_016040</name>
</gene>
<reference evidence="1 2" key="1">
    <citation type="submission" date="2023-03" db="EMBL/GenBank/DDBJ databases">
        <title>High recombination rates correlate with genetic variation in Cardiocondyla obscurior ants.</title>
        <authorList>
            <person name="Errbii M."/>
        </authorList>
    </citation>
    <scope>NUCLEOTIDE SEQUENCE [LARGE SCALE GENOMIC DNA]</scope>
    <source>
        <strain evidence="1">Alpha-2009</strain>
        <tissue evidence="1">Whole body</tissue>
    </source>
</reference>